<dbReference type="EMBL" id="VZDO01000004">
    <property type="protein sequence ID" value="KAB0680686.1"/>
    <property type="molecule type" value="Genomic_DNA"/>
</dbReference>
<evidence type="ECO:0000313" key="3">
    <source>
        <dbReference type="Proteomes" id="UP000432089"/>
    </source>
</evidence>
<dbReference type="Gene3D" id="3.40.30.10">
    <property type="entry name" value="Glutaredoxin"/>
    <property type="match status" value="1"/>
</dbReference>
<keyword evidence="2" id="KW-0808">Transferase</keyword>
<dbReference type="CDD" id="cd03049">
    <property type="entry name" value="GST_N_3"/>
    <property type="match status" value="1"/>
</dbReference>
<dbReference type="AlphaFoldDB" id="A0A7V7TWX7"/>
<protein>
    <submittedName>
        <fullName evidence="2">Glutathione S-transferase</fullName>
    </submittedName>
</protein>
<dbReference type="PROSITE" id="PS50404">
    <property type="entry name" value="GST_NTER"/>
    <property type="match status" value="1"/>
</dbReference>
<feature type="domain" description="GST N-terminal" evidence="1">
    <location>
        <begin position="1"/>
        <end position="78"/>
    </location>
</feature>
<sequence length="198" mass="21911">MRLLYSGTSPYSAKVRMAARLCGIALDETVVDTTVEPDELTSVNPLGKIPALVLDDGQALYDSPVICEYLDRQSGNRIVPQTNAEWLAAKRLEALADGVVDAAILIVYENRFRPEEIRHQPSMDKQWRRAERGLAAIEREIGEVPAEPTVGHLAVAAMAGWLDIRFADRWDANHAALRDWAQGFYAAFPALADVKPKV</sequence>
<dbReference type="RefSeq" id="WP_150968838.1">
    <property type="nucleotide sequence ID" value="NZ_VZDO01000004.1"/>
</dbReference>
<dbReference type="CDD" id="cd03205">
    <property type="entry name" value="GST_C_6"/>
    <property type="match status" value="1"/>
</dbReference>
<reference evidence="2 3" key="1">
    <citation type="submission" date="2019-09" db="EMBL/GenBank/DDBJ databases">
        <title>YIM 132180 draft genome.</title>
        <authorList>
            <person name="Zhang K."/>
        </authorList>
    </citation>
    <scope>NUCLEOTIDE SEQUENCE [LARGE SCALE GENOMIC DNA]</scope>
    <source>
        <strain evidence="2 3">YIM 132180</strain>
    </source>
</reference>
<dbReference type="InterPro" id="IPR050983">
    <property type="entry name" value="GST_Omega/HSP26"/>
</dbReference>
<gene>
    <name evidence="2" type="ORF">F6X38_06670</name>
</gene>
<dbReference type="InterPro" id="IPR004045">
    <property type="entry name" value="Glutathione_S-Trfase_N"/>
</dbReference>
<accession>A0A7V7TWX7</accession>
<name>A0A7V7TWX7_9HYPH</name>
<evidence type="ECO:0000259" key="1">
    <source>
        <dbReference type="PROSITE" id="PS50404"/>
    </source>
</evidence>
<evidence type="ECO:0000313" key="2">
    <source>
        <dbReference type="EMBL" id="KAB0680686.1"/>
    </source>
</evidence>
<dbReference type="Pfam" id="PF13409">
    <property type="entry name" value="GST_N_2"/>
    <property type="match status" value="1"/>
</dbReference>
<proteinExistence type="predicted"/>
<keyword evidence="3" id="KW-1185">Reference proteome</keyword>
<organism evidence="2 3">
    <name type="scientific">Plantimonas leprariae</name>
    <dbReference type="NCBI Taxonomy" id="2615207"/>
    <lineage>
        <taxon>Bacteria</taxon>
        <taxon>Pseudomonadati</taxon>
        <taxon>Pseudomonadota</taxon>
        <taxon>Alphaproteobacteria</taxon>
        <taxon>Hyphomicrobiales</taxon>
        <taxon>Aurantimonadaceae</taxon>
        <taxon>Plantimonas</taxon>
    </lineage>
</organism>
<dbReference type="PANTHER" id="PTHR43968:SF6">
    <property type="entry name" value="GLUTATHIONE S-TRANSFERASE OMEGA"/>
    <property type="match status" value="1"/>
</dbReference>
<dbReference type="Proteomes" id="UP000432089">
    <property type="component" value="Unassembled WGS sequence"/>
</dbReference>
<comment type="caution">
    <text evidence="2">The sequence shown here is derived from an EMBL/GenBank/DDBJ whole genome shotgun (WGS) entry which is preliminary data.</text>
</comment>
<dbReference type="SUPFAM" id="SSF52833">
    <property type="entry name" value="Thioredoxin-like"/>
    <property type="match status" value="1"/>
</dbReference>
<dbReference type="InterPro" id="IPR036249">
    <property type="entry name" value="Thioredoxin-like_sf"/>
</dbReference>
<dbReference type="InterPro" id="IPR040079">
    <property type="entry name" value="Glutathione_S-Trfase"/>
</dbReference>
<dbReference type="SFLD" id="SFLDS00019">
    <property type="entry name" value="Glutathione_Transferase_(cytos"/>
    <property type="match status" value="1"/>
</dbReference>
<dbReference type="GO" id="GO:0005737">
    <property type="term" value="C:cytoplasm"/>
    <property type="evidence" value="ECO:0007669"/>
    <property type="project" value="TreeGrafter"/>
</dbReference>
<dbReference type="PANTHER" id="PTHR43968">
    <property type="match status" value="1"/>
</dbReference>
<dbReference type="Pfam" id="PF13410">
    <property type="entry name" value="GST_C_2"/>
    <property type="match status" value="1"/>
</dbReference>
<dbReference type="Gene3D" id="1.20.1050.10">
    <property type="match status" value="1"/>
</dbReference>
<dbReference type="GO" id="GO:0016740">
    <property type="term" value="F:transferase activity"/>
    <property type="evidence" value="ECO:0007669"/>
    <property type="project" value="UniProtKB-KW"/>
</dbReference>